<keyword evidence="5" id="KW-0436">Ligase</keyword>
<evidence type="ECO:0000313" key="6">
    <source>
        <dbReference type="Proteomes" id="UP000587527"/>
    </source>
</evidence>
<dbReference type="PANTHER" id="PTHR23407:SF1">
    <property type="entry name" value="5-FORMYLTETRAHYDROFOLATE CYCLO-LIGASE"/>
    <property type="match status" value="1"/>
</dbReference>
<dbReference type="EMBL" id="JACHMN010000002">
    <property type="protein sequence ID" value="MBB5870467.1"/>
    <property type="molecule type" value="Genomic_DNA"/>
</dbReference>
<gene>
    <name evidence="5" type="ORF">F4553_003846</name>
</gene>
<evidence type="ECO:0000313" key="5">
    <source>
        <dbReference type="EMBL" id="MBB5870467.1"/>
    </source>
</evidence>
<dbReference type="EC" id="6.3.3.2" evidence="4"/>
<comment type="catalytic activity">
    <reaction evidence="4">
        <text>(6S)-5-formyl-5,6,7,8-tetrahydrofolate + ATP = (6R)-5,10-methenyltetrahydrofolate + ADP + phosphate</text>
        <dbReference type="Rhea" id="RHEA:10488"/>
        <dbReference type="ChEBI" id="CHEBI:30616"/>
        <dbReference type="ChEBI" id="CHEBI:43474"/>
        <dbReference type="ChEBI" id="CHEBI:57455"/>
        <dbReference type="ChEBI" id="CHEBI:57457"/>
        <dbReference type="ChEBI" id="CHEBI:456216"/>
        <dbReference type="EC" id="6.3.3.2"/>
    </reaction>
</comment>
<keyword evidence="4" id="KW-0479">Metal-binding</keyword>
<dbReference type="AlphaFoldDB" id="A0A841BN17"/>
<comment type="cofactor">
    <cofactor evidence="4">
        <name>Mg(2+)</name>
        <dbReference type="ChEBI" id="CHEBI:18420"/>
    </cofactor>
</comment>
<keyword evidence="2 4" id="KW-0547">Nucleotide-binding</keyword>
<dbReference type="InterPro" id="IPR037171">
    <property type="entry name" value="NagB/RpiA_transferase-like"/>
</dbReference>
<evidence type="ECO:0000256" key="1">
    <source>
        <dbReference type="ARBA" id="ARBA00010638"/>
    </source>
</evidence>
<protein>
    <recommendedName>
        <fullName evidence="4">5-formyltetrahydrofolate cyclo-ligase</fullName>
        <ecNumber evidence="4">6.3.3.2</ecNumber>
    </recommendedName>
</protein>
<keyword evidence="6" id="KW-1185">Reference proteome</keyword>
<dbReference type="GO" id="GO:0046872">
    <property type="term" value="F:metal ion binding"/>
    <property type="evidence" value="ECO:0007669"/>
    <property type="project" value="UniProtKB-KW"/>
</dbReference>
<organism evidence="5 6">
    <name type="scientific">Allocatelliglobosispora scoriae</name>
    <dbReference type="NCBI Taxonomy" id="643052"/>
    <lineage>
        <taxon>Bacteria</taxon>
        <taxon>Bacillati</taxon>
        <taxon>Actinomycetota</taxon>
        <taxon>Actinomycetes</taxon>
        <taxon>Micromonosporales</taxon>
        <taxon>Micromonosporaceae</taxon>
        <taxon>Allocatelliglobosispora</taxon>
    </lineage>
</organism>
<dbReference type="Proteomes" id="UP000587527">
    <property type="component" value="Unassembled WGS sequence"/>
</dbReference>
<dbReference type="PANTHER" id="PTHR23407">
    <property type="entry name" value="ATPASE INHIBITOR/5-FORMYLTETRAHYDROFOLATE CYCLO-LIGASE"/>
    <property type="match status" value="1"/>
</dbReference>
<sequence length="187" mass="19602">MHDFLILPGDKPAARSVLLKARRARTQSELELAAGRVEVHLSALVRRIGPTTIAAYQPFGTEPGGDLVQVLRTAAPAARIIVPLTLPDRDLDWMVPDDAAPLGLFAVASAQLIIVPALAVDRTGLRLGRGGGSYDRALARADRGATVVALLHDGELADAVPAETHDQRVTGAITPLGGVVWFATGGL</sequence>
<dbReference type="GO" id="GO:0030272">
    <property type="term" value="F:5-formyltetrahydrofolate cyclo-ligase activity"/>
    <property type="evidence" value="ECO:0007669"/>
    <property type="project" value="UniProtKB-EC"/>
</dbReference>
<dbReference type="GO" id="GO:0005524">
    <property type="term" value="F:ATP binding"/>
    <property type="evidence" value="ECO:0007669"/>
    <property type="project" value="UniProtKB-KW"/>
</dbReference>
<evidence type="ECO:0000256" key="3">
    <source>
        <dbReference type="ARBA" id="ARBA00022840"/>
    </source>
</evidence>
<dbReference type="RefSeq" id="WP_312875260.1">
    <property type="nucleotide sequence ID" value="NZ_JACHMN010000002.1"/>
</dbReference>
<dbReference type="InterPro" id="IPR002698">
    <property type="entry name" value="FTHF_cligase"/>
</dbReference>
<reference evidence="5 6" key="1">
    <citation type="submission" date="2020-08" db="EMBL/GenBank/DDBJ databases">
        <title>Sequencing the genomes of 1000 actinobacteria strains.</title>
        <authorList>
            <person name="Klenk H.-P."/>
        </authorList>
    </citation>
    <scope>NUCLEOTIDE SEQUENCE [LARGE SCALE GENOMIC DNA]</scope>
    <source>
        <strain evidence="5 6">DSM 45362</strain>
    </source>
</reference>
<keyword evidence="4" id="KW-0460">Magnesium</keyword>
<evidence type="ECO:0000256" key="2">
    <source>
        <dbReference type="ARBA" id="ARBA00022741"/>
    </source>
</evidence>
<dbReference type="InterPro" id="IPR024185">
    <property type="entry name" value="FTHF_cligase-like_sf"/>
</dbReference>
<accession>A0A841BN17</accession>
<dbReference type="Pfam" id="PF01812">
    <property type="entry name" value="5-FTHF_cyc-lig"/>
    <property type="match status" value="1"/>
</dbReference>
<dbReference type="GO" id="GO:0009396">
    <property type="term" value="P:folic acid-containing compound biosynthetic process"/>
    <property type="evidence" value="ECO:0007669"/>
    <property type="project" value="TreeGrafter"/>
</dbReference>
<dbReference type="NCBIfam" id="TIGR02727">
    <property type="entry name" value="MTHFS_bact"/>
    <property type="match status" value="1"/>
</dbReference>
<comment type="similarity">
    <text evidence="1 4">Belongs to the 5-formyltetrahydrofolate cyclo-ligase family.</text>
</comment>
<dbReference type="SUPFAM" id="SSF100950">
    <property type="entry name" value="NagB/RpiA/CoA transferase-like"/>
    <property type="match status" value="1"/>
</dbReference>
<evidence type="ECO:0000256" key="4">
    <source>
        <dbReference type="RuleBase" id="RU361279"/>
    </source>
</evidence>
<name>A0A841BN17_9ACTN</name>
<dbReference type="Gene3D" id="3.40.50.10420">
    <property type="entry name" value="NagB/RpiA/CoA transferase-like"/>
    <property type="match status" value="1"/>
</dbReference>
<comment type="caution">
    <text evidence="5">The sequence shown here is derived from an EMBL/GenBank/DDBJ whole genome shotgun (WGS) entry which is preliminary data.</text>
</comment>
<dbReference type="GO" id="GO:0035999">
    <property type="term" value="P:tetrahydrofolate interconversion"/>
    <property type="evidence" value="ECO:0007669"/>
    <property type="project" value="TreeGrafter"/>
</dbReference>
<proteinExistence type="inferred from homology"/>
<keyword evidence="3 4" id="KW-0067">ATP-binding</keyword>